<evidence type="ECO:0000313" key="4">
    <source>
        <dbReference type="Proteomes" id="UP000298579"/>
    </source>
</evidence>
<dbReference type="PANTHER" id="PTHR30137:SF20">
    <property type="entry name" value="N-ACETYL-S-ALKYLCYSTEINE MONOOXYGENASE"/>
    <property type="match status" value="1"/>
</dbReference>
<accession>A0AAE6BF34</accession>
<dbReference type="RefSeq" id="WP_080828191.1">
    <property type="nucleotide sequence ID" value="NZ_CP039889.1"/>
</dbReference>
<dbReference type="InterPro" id="IPR019949">
    <property type="entry name" value="CmoO-like"/>
</dbReference>
<evidence type="ECO:0000259" key="2">
    <source>
        <dbReference type="Pfam" id="PF00296"/>
    </source>
</evidence>
<dbReference type="GO" id="GO:0016705">
    <property type="term" value="F:oxidoreductase activity, acting on paired donors, with incorporation or reduction of molecular oxygen"/>
    <property type="evidence" value="ECO:0007669"/>
    <property type="project" value="InterPro"/>
</dbReference>
<organism evidence="3 4">
    <name type="scientific">Agrobacterium tumefaciens</name>
    <dbReference type="NCBI Taxonomy" id="358"/>
    <lineage>
        <taxon>Bacteria</taxon>
        <taxon>Pseudomonadati</taxon>
        <taxon>Pseudomonadota</taxon>
        <taxon>Alphaproteobacteria</taxon>
        <taxon>Hyphomicrobiales</taxon>
        <taxon>Rhizobiaceae</taxon>
        <taxon>Rhizobium/Agrobacterium group</taxon>
        <taxon>Agrobacterium</taxon>
        <taxon>Agrobacterium tumefaciens complex</taxon>
    </lineage>
</organism>
<dbReference type="EMBL" id="CP039898">
    <property type="protein sequence ID" value="QCL81686.1"/>
    <property type="molecule type" value="Genomic_DNA"/>
</dbReference>
<reference evidence="3 4" key="1">
    <citation type="submission" date="2019-04" db="EMBL/GenBank/DDBJ databases">
        <title>Complete genome sequence of Agrobacterium tumefaciens CFBP5877.</title>
        <authorList>
            <person name="Huang Y.-Y."/>
            <person name="Chiang H.-Y."/>
            <person name="Chou L."/>
            <person name="Lai E.-M."/>
            <person name="Kuo C.-H."/>
        </authorList>
    </citation>
    <scope>NUCLEOTIDE SEQUENCE [LARGE SCALE GENOMIC DNA]</scope>
    <source>
        <strain evidence="3 4">CFBP5877</strain>
    </source>
</reference>
<gene>
    <name evidence="3" type="ORF">CFBP5877_21590</name>
</gene>
<dbReference type="Proteomes" id="UP000298579">
    <property type="component" value="Chromosome linear"/>
</dbReference>
<evidence type="ECO:0000256" key="1">
    <source>
        <dbReference type="ARBA" id="ARBA00007789"/>
    </source>
</evidence>
<dbReference type="InterPro" id="IPR036661">
    <property type="entry name" value="Luciferase-like_sf"/>
</dbReference>
<feature type="domain" description="Luciferase-like" evidence="2">
    <location>
        <begin position="1"/>
        <end position="298"/>
    </location>
</feature>
<keyword evidence="3" id="KW-0560">Oxidoreductase</keyword>
<dbReference type="Pfam" id="PF00296">
    <property type="entry name" value="Bac_luciferase"/>
    <property type="match status" value="1"/>
</dbReference>
<dbReference type="Gene3D" id="3.20.20.30">
    <property type="entry name" value="Luciferase-like domain"/>
    <property type="match status" value="1"/>
</dbReference>
<dbReference type="GO" id="GO:0005829">
    <property type="term" value="C:cytosol"/>
    <property type="evidence" value="ECO:0007669"/>
    <property type="project" value="TreeGrafter"/>
</dbReference>
<dbReference type="NCBIfam" id="TIGR03558">
    <property type="entry name" value="oxido_grp_1"/>
    <property type="match status" value="1"/>
</dbReference>
<dbReference type="AlphaFoldDB" id="A0AAE6BF34"/>
<dbReference type="InterPro" id="IPR050766">
    <property type="entry name" value="Bact_Lucif_Oxidored"/>
</dbReference>
<name>A0AAE6BF34_AGRTU</name>
<sequence>MTFGLSFLDKSPIHHDEGAVVALRRTVTLAQKAEAHGFLRFWVAEHHNSPKLASSSPEVLIGFLLAQTQRINIGSGGVMLQHYSAYKVAENFKLLSALAPGRVDLGIGKAPGGLPLSTRALQGAYDPARKPSFEQQLEDLDRFVGDETADNADEGKLAAYPLPPSPPNRFLLGASPESARLAGRLGWDFVYAGHIHGNEAAISEALNAFRASGGKYAVLAVAVVVAETDQAAEALAVEGRRFRVEIEGGQGVNVGSEEQALEYVRQAGATHYRIEERSPLILRGSPSTVRAELLRLHQHYGIDEFIVECPVSEGTHRLKTIEYLAAANRALAA</sequence>
<proteinExistence type="predicted"/>
<comment type="similarity">
    <text evidence="1">To bacterial alkanal monooxygenase alpha and beta chains.</text>
</comment>
<dbReference type="EC" id="1.-.-.-" evidence="3"/>
<dbReference type="InterPro" id="IPR011251">
    <property type="entry name" value="Luciferase-like_dom"/>
</dbReference>
<protein>
    <submittedName>
        <fullName evidence="3">MsnO8 family LLM class oxidoreductase</fullName>
        <ecNumber evidence="3">1.-.-.-</ecNumber>
    </submittedName>
</protein>
<dbReference type="PANTHER" id="PTHR30137">
    <property type="entry name" value="LUCIFERASE-LIKE MONOOXYGENASE"/>
    <property type="match status" value="1"/>
</dbReference>
<evidence type="ECO:0000313" key="3">
    <source>
        <dbReference type="EMBL" id="QCL81686.1"/>
    </source>
</evidence>
<dbReference type="SUPFAM" id="SSF51679">
    <property type="entry name" value="Bacterial luciferase-like"/>
    <property type="match status" value="1"/>
</dbReference>